<dbReference type="AlphaFoldDB" id="A0A3Q8U622"/>
<comment type="similarity">
    <text evidence="2">Belongs to the PBP/GOBP family.</text>
</comment>
<evidence type="ECO:0000256" key="4">
    <source>
        <dbReference type="ARBA" id="ARBA00022729"/>
    </source>
</evidence>
<dbReference type="EMBL" id="MK255315">
    <property type="protein sequence ID" value="AZL87163.1"/>
    <property type="molecule type" value="mRNA"/>
</dbReference>
<evidence type="ECO:0000256" key="3">
    <source>
        <dbReference type="ARBA" id="ARBA00022525"/>
    </source>
</evidence>
<keyword evidence="3" id="KW-0964">Secreted</keyword>
<dbReference type="GO" id="GO:0005615">
    <property type="term" value="C:extracellular space"/>
    <property type="evidence" value="ECO:0007669"/>
    <property type="project" value="TreeGrafter"/>
</dbReference>
<keyword evidence="4 7" id="KW-0732">Signal</keyword>
<dbReference type="FunFam" id="1.10.238.20:FF:000001">
    <property type="entry name" value="General odorant-binding protein lush"/>
    <property type="match status" value="1"/>
</dbReference>
<protein>
    <submittedName>
        <fullName evidence="8">Odorant binding protein 21</fullName>
    </submittedName>
</protein>
<reference evidence="8" key="1">
    <citation type="journal article" date="2018" name="Insect Biochem. Mol. Biol.">
        <title>Functional characterization of odorant-binding proteins from the scarab beetle Holotrichia oblita based on semiochemical-induced expression alteration and gene silencing.</title>
        <authorList>
            <person name="Yin J."/>
            <person name="Wang C."/>
            <person name="Fang C."/>
            <person name="Zhang S."/>
            <person name="Cao Y."/>
            <person name="Li K."/>
            <person name="Leal W.S."/>
        </authorList>
    </citation>
    <scope>NUCLEOTIDE SEQUENCE</scope>
</reference>
<evidence type="ECO:0000256" key="2">
    <source>
        <dbReference type="ARBA" id="ARBA00008098"/>
    </source>
</evidence>
<evidence type="ECO:0000256" key="6">
    <source>
        <dbReference type="ARBA" id="ARBA00056866"/>
    </source>
</evidence>
<proteinExistence type="evidence at transcript level"/>
<gene>
    <name evidence="8" type="primary">OBP21</name>
</gene>
<sequence length="133" mass="14391">MKQFVIVVALCVIVSVQAITDEQKAKVKEYQTACVASTGVDPKLVEEGEKGNFITDAKLREFISCFLKKTGIQDEAGEIQASVIKQKLANDYTEAEIDAVLAKCKSSGGTPAEVAAAFYKCYWANASKHVPLV</sequence>
<dbReference type="CDD" id="cd23992">
    <property type="entry name" value="PBP_GOBP"/>
    <property type="match status" value="1"/>
</dbReference>
<evidence type="ECO:0000256" key="1">
    <source>
        <dbReference type="ARBA" id="ARBA00004613"/>
    </source>
</evidence>
<evidence type="ECO:0000313" key="8">
    <source>
        <dbReference type="EMBL" id="AZL87163.1"/>
    </source>
</evidence>
<dbReference type="GO" id="GO:0005549">
    <property type="term" value="F:odorant binding"/>
    <property type="evidence" value="ECO:0007669"/>
    <property type="project" value="InterPro"/>
</dbReference>
<dbReference type="InterPro" id="IPR006170">
    <property type="entry name" value="PBP/GOBP"/>
</dbReference>
<keyword evidence="5" id="KW-0325">Glycoprotein</keyword>
<evidence type="ECO:0000256" key="7">
    <source>
        <dbReference type="SAM" id="SignalP"/>
    </source>
</evidence>
<organism evidence="8">
    <name type="scientific">Holotrichia oblita</name>
    <name type="common">Chafer beetle</name>
    <dbReference type="NCBI Taxonomy" id="644536"/>
    <lineage>
        <taxon>Eukaryota</taxon>
        <taxon>Metazoa</taxon>
        <taxon>Ecdysozoa</taxon>
        <taxon>Arthropoda</taxon>
        <taxon>Hexapoda</taxon>
        <taxon>Insecta</taxon>
        <taxon>Pterygota</taxon>
        <taxon>Neoptera</taxon>
        <taxon>Endopterygota</taxon>
        <taxon>Coleoptera</taxon>
        <taxon>Polyphaga</taxon>
        <taxon>Scarabaeiformia</taxon>
        <taxon>Scarabaeidae</taxon>
        <taxon>Melolonthinae</taxon>
        <taxon>Holotrichia</taxon>
    </lineage>
</organism>
<evidence type="ECO:0000256" key="5">
    <source>
        <dbReference type="ARBA" id="ARBA00023180"/>
    </source>
</evidence>
<dbReference type="GO" id="GO:0007608">
    <property type="term" value="P:sensory perception of smell"/>
    <property type="evidence" value="ECO:0007669"/>
    <property type="project" value="TreeGrafter"/>
</dbReference>
<dbReference type="SUPFAM" id="SSF47565">
    <property type="entry name" value="Insect pheromone/odorant-binding proteins"/>
    <property type="match status" value="1"/>
</dbReference>
<feature type="signal peptide" evidence="7">
    <location>
        <begin position="1"/>
        <end position="18"/>
    </location>
</feature>
<dbReference type="SMART" id="SM00708">
    <property type="entry name" value="PhBP"/>
    <property type="match status" value="1"/>
</dbReference>
<comment type="subcellular location">
    <subcellularLocation>
        <location evidence="1">Secreted</location>
    </subcellularLocation>
</comment>
<dbReference type="PANTHER" id="PTHR11857">
    <property type="entry name" value="ODORANT BINDING PROTEIN-RELATED"/>
    <property type="match status" value="1"/>
</dbReference>
<dbReference type="Pfam" id="PF01395">
    <property type="entry name" value="PBP_GOBP"/>
    <property type="match status" value="1"/>
</dbReference>
<feature type="chain" id="PRO_5018771415" evidence="7">
    <location>
        <begin position="19"/>
        <end position="133"/>
    </location>
</feature>
<dbReference type="PANTHER" id="PTHR11857:SF43">
    <property type="entry name" value="GEO07291P1-RELATED"/>
    <property type="match status" value="1"/>
</dbReference>
<accession>A0A3Q8U622</accession>
<comment type="function">
    <text evidence="6">May be a carrier protein for lipids.</text>
</comment>
<dbReference type="Gene3D" id="1.10.238.20">
    <property type="entry name" value="Pheromone/general odorant binding protein domain"/>
    <property type="match status" value="1"/>
</dbReference>
<dbReference type="InterPro" id="IPR036728">
    <property type="entry name" value="PBP_GOBP_sf"/>
</dbReference>
<name>A0A3Q8U622_HOLOL</name>